<evidence type="ECO:0000313" key="2">
    <source>
        <dbReference type="EMBL" id="ORZ38664.1"/>
    </source>
</evidence>
<protein>
    <submittedName>
        <fullName evidence="2">Uncharacterized protein</fullName>
    </submittedName>
</protein>
<sequence>MRAKFLTTDGSLGGGGGSFLPCMAAISSRSTHSIAASSSSSMAWRTALSAAISLSNNRHMSASHCFQSPASTSPSSSSGQSS</sequence>
<dbReference type="EMBL" id="MCFL01000008">
    <property type="protein sequence ID" value="ORZ38664.1"/>
    <property type="molecule type" value="Genomic_DNA"/>
</dbReference>
<comment type="caution">
    <text evidence="2">The sequence shown here is derived from an EMBL/GenBank/DDBJ whole genome shotgun (WGS) entry which is preliminary data.</text>
</comment>
<gene>
    <name evidence="2" type="ORF">BCR44DRAFT_1428705</name>
</gene>
<keyword evidence="3" id="KW-1185">Reference proteome</keyword>
<evidence type="ECO:0000256" key="1">
    <source>
        <dbReference type="SAM" id="MobiDB-lite"/>
    </source>
</evidence>
<accession>A0A1Y2HXI7</accession>
<feature type="region of interest" description="Disordered" evidence="1">
    <location>
        <begin position="63"/>
        <end position="82"/>
    </location>
</feature>
<dbReference type="Proteomes" id="UP000193411">
    <property type="component" value="Unassembled WGS sequence"/>
</dbReference>
<evidence type="ECO:0000313" key="3">
    <source>
        <dbReference type="Proteomes" id="UP000193411"/>
    </source>
</evidence>
<dbReference type="AlphaFoldDB" id="A0A1Y2HXI7"/>
<reference evidence="2 3" key="1">
    <citation type="submission" date="2016-07" db="EMBL/GenBank/DDBJ databases">
        <title>Pervasive Adenine N6-methylation of Active Genes in Fungi.</title>
        <authorList>
            <consortium name="DOE Joint Genome Institute"/>
            <person name="Mondo S.J."/>
            <person name="Dannebaum R.O."/>
            <person name="Kuo R.C."/>
            <person name="Labutti K."/>
            <person name="Haridas S."/>
            <person name="Kuo A."/>
            <person name="Salamov A."/>
            <person name="Ahrendt S.R."/>
            <person name="Lipzen A."/>
            <person name="Sullivan W."/>
            <person name="Andreopoulos W.B."/>
            <person name="Clum A."/>
            <person name="Lindquist E."/>
            <person name="Daum C."/>
            <person name="Ramamoorthy G.K."/>
            <person name="Gryganskyi A."/>
            <person name="Culley D."/>
            <person name="Magnuson J.K."/>
            <person name="James T.Y."/>
            <person name="O'Malley M.A."/>
            <person name="Stajich J.E."/>
            <person name="Spatafora J.W."/>
            <person name="Visel A."/>
            <person name="Grigoriev I.V."/>
        </authorList>
    </citation>
    <scope>NUCLEOTIDE SEQUENCE [LARGE SCALE GENOMIC DNA]</scope>
    <source>
        <strain evidence="2 3">PL171</strain>
    </source>
</reference>
<feature type="compositionally biased region" description="Low complexity" evidence="1">
    <location>
        <begin position="67"/>
        <end position="82"/>
    </location>
</feature>
<name>A0A1Y2HXI7_9FUNG</name>
<proteinExistence type="predicted"/>
<organism evidence="2 3">
    <name type="scientific">Catenaria anguillulae PL171</name>
    <dbReference type="NCBI Taxonomy" id="765915"/>
    <lineage>
        <taxon>Eukaryota</taxon>
        <taxon>Fungi</taxon>
        <taxon>Fungi incertae sedis</taxon>
        <taxon>Blastocladiomycota</taxon>
        <taxon>Blastocladiomycetes</taxon>
        <taxon>Blastocladiales</taxon>
        <taxon>Catenariaceae</taxon>
        <taxon>Catenaria</taxon>
    </lineage>
</organism>